<reference evidence="12 13" key="1">
    <citation type="submission" date="2023-11" db="EMBL/GenBank/DDBJ databases">
        <title>Draft genome of Azohydromonas lata strain H1 (DSM1123), a polyhydroxyalkanoate producer.</title>
        <authorList>
            <person name="Traversa D."/>
            <person name="D'Addabbo P."/>
            <person name="Pazzani C."/>
            <person name="Manzari C."/>
            <person name="Chiara M."/>
            <person name="Scrascia M."/>
        </authorList>
    </citation>
    <scope>NUCLEOTIDE SEQUENCE [LARGE SCALE GENOMIC DNA]</scope>
    <source>
        <strain evidence="12 13">H1</strain>
    </source>
</reference>
<comment type="catalytic activity">
    <reaction evidence="1">
        <text>ATP + protein L-histidine = ADP + protein N-phospho-L-histidine.</text>
        <dbReference type="EC" id="2.7.13.3"/>
    </reaction>
</comment>
<dbReference type="CDD" id="cd00082">
    <property type="entry name" value="HisKA"/>
    <property type="match status" value="1"/>
</dbReference>
<dbReference type="PRINTS" id="PR00344">
    <property type="entry name" value="BCTRLSENSOR"/>
</dbReference>
<evidence type="ECO:0000256" key="9">
    <source>
        <dbReference type="ARBA" id="ARBA00023136"/>
    </source>
</evidence>
<dbReference type="InterPro" id="IPR050428">
    <property type="entry name" value="TCS_sensor_his_kinase"/>
</dbReference>
<dbReference type="Pfam" id="PF08521">
    <property type="entry name" value="2CSK_N"/>
    <property type="match status" value="1"/>
</dbReference>
<keyword evidence="6 10" id="KW-0812">Transmembrane</keyword>
<keyword evidence="8 10" id="KW-1133">Transmembrane helix</keyword>
<evidence type="ECO:0000256" key="2">
    <source>
        <dbReference type="ARBA" id="ARBA00004370"/>
    </source>
</evidence>
<evidence type="ECO:0000256" key="3">
    <source>
        <dbReference type="ARBA" id="ARBA00012438"/>
    </source>
</evidence>
<proteinExistence type="predicted"/>
<evidence type="ECO:0000313" key="12">
    <source>
        <dbReference type="EMBL" id="MDZ5461315.1"/>
    </source>
</evidence>
<keyword evidence="7 12" id="KW-0418">Kinase</keyword>
<dbReference type="PANTHER" id="PTHR45436:SF1">
    <property type="entry name" value="SENSOR PROTEIN QSEC"/>
    <property type="match status" value="1"/>
</dbReference>
<evidence type="ECO:0000256" key="10">
    <source>
        <dbReference type="SAM" id="Phobius"/>
    </source>
</evidence>
<keyword evidence="5" id="KW-0808">Transferase</keyword>
<dbReference type="InterPro" id="IPR004358">
    <property type="entry name" value="Sig_transdc_His_kin-like_C"/>
</dbReference>
<evidence type="ECO:0000313" key="13">
    <source>
        <dbReference type="Proteomes" id="UP001293718"/>
    </source>
</evidence>
<dbReference type="InterPro" id="IPR013727">
    <property type="entry name" value="2CSK_N"/>
</dbReference>
<evidence type="ECO:0000256" key="4">
    <source>
        <dbReference type="ARBA" id="ARBA00022553"/>
    </source>
</evidence>
<dbReference type="RefSeq" id="WP_322468514.1">
    <property type="nucleotide sequence ID" value="NZ_JAXOJX010000107.1"/>
</dbReference>
<dbReference type="PROSITE" id="PS50109">
    <property type="entry name" value="HIS_KIN"/>
    <property type="match status" value="1"/>
</dbReference>
<dbReference type="SMART" id="SM00387">
    <property type="entry name" value="HATPase_c"/>
    <property type="match status" value="1"/>
</dbReference>
<dbReference type="InterPro" id="IPR036097">
    <property type="entry name" value="HisK_dim/P_sf"/>
</dbReference>
<evidence type="ECO:0000256" key="6">
    <source>
        <dbReference type="ARBA" id="ARBA00022692"/>
    </source>
</evidence>
<dbReference type="GO" id="GO:0016301">
    <property type="term" value="F:kinase activity"/>
    <property type="evidence" value="ECO:0007669"/>
    <property type="project" value="UniProtKB-KW"/>
</dbReference>
<dbReference type="SUPFAM" id="SSF55874">
    <property type="entry name" value="ATPase domain of HSP90 chaperone/DNA topoisomerase II/histidine kinase"/>
    <property type="match status" value="1"/>
</dbReference>
<dbReference type="EC" id="2.7.13.3" evidence="3"/>
<dbReference type="Gene3D" id="3.30.565.10">
    <property type="entry name" value="Histidine kinase-like ATPase, C-terminal domain"/>
    <property type="match status" value="1"/>
</dbReference>
<dbReference type="SMART" id="SM00388">
    <property type="entry name" value="HisKA"/>
    <property type="match status" value="1"/>
</dbReference>
<protein>
    <recommendedName>
        <fullName evidence="3">histidine kinase</fullName>
        <ecNumber evidence="3">2.7.13.3</ecNumber>
    </recommendedName>
</protein>
<dbReference type="InterPro" id="IPR003661">
    <property type="entry name" value="HisK_dim/P_dom"/>
</dbReference>
<evidence type="ECO:0000256" key="5">
    <source>
        <dbReference type="ARBA" id="ARBA00022679"/>
    </source>
</evidence>
<dbReference type="Gene3D" id="1.10.287.130">
    <property type="match status" value="1"/>
</dbReference>
<dbReference type="EMBL" id="JAXOJX010000107">
    <property type="protein sequence ID" value="MDZ5461315.1"/>
    <property type="molecule type" value="Genomic_DNA"/>
</dbReference>
<dbReference type="InterPro" id="IPR036890">
    <property type="entry name" value="HATPase_C_sf"/>
</dbReference>
<comment type="subcellular location">
    <subcellularLocation>
        <location evidence="2">Membrane</location>
    </subcellularLocation>
</comment>
<dbReference type="Proteomes" id="UP001293718">
    <property type="component" value="Unassembled WGS sequence"/>
</dbReference>
<dbReference type="PANTHER" id="PTHR45436">
    <property type="entry name" value="SENSOR HISTIDINE KINASE YKOH"/>
    <property type="match status" value="1"/>
</dbReference>
<keyword evidence="4" id="KW-0597">Phosphoprotein</keyword>
<sequence length="465" mass="50154">MPSSGGRALRLKRELLLRLMLPLLAIVGATALLGTVVAQRFTDRVYDRWLLDAAHSLSRQVRFDAEGRASLELPPAAETFLTYDEIDRTSYAVEQDGHHVGGHLGVPQTGTRLRRYDHGMAFDATIDGQAASVARVEVGDGAGHSAVALVGETVRKRVRTRDNIVLLLAPVALLAGMAAVGAIVWGVRRSIRPLEAIAARWNERSHRSLQPIPAGDVPRELMPFATALNDLLQRIRNMLARERQFAATAAHQLRTPLTGLQLGLARASEAPDLESTRRVLRELEASTQRSARMVQQLLSLGRLDPELRGALECRTTDLVALAADVGSSFIDRADHAGITLELIAPEQPLRVAVQAELMSEALGNLLDNALRYCKRGGRVWIAFETSPPALLVCDDGPGVPQAEREQVFERFVRGAGVQVDGSGLGLAIVREIAELHGASVFMGESEAGGACVTMRFDGAVAAQPG</sequence>
<dbReference type="Pfam" id="PF00512">
    <property type="entry name" value="HisKA"/>
    <property type="match status" value="1"/>
</dbReference>
<evidence type="ECO:0000259" key="11">
    <source>
        <dbReference type="PROSITE" id="PS50109"/>
    </source>
</evidence>
<dbReference type="InterPro" id="IPR005467">
    <property type="entry name" value="His_kinase_dom"/>
</dbReference>
<dbReference type="SUPFAM" id="SSF47384">
    <property type="entry name" value="Homodimeric domain of signal transducing histidine kinase"/>
    <property type="match status" value="1"/>
</dbReference>
<gene>
    <name evidence="12" type="ORF">SM757_32550</name>
</gene>
<organism evidence="12 13">
    <name type="scientific">Azohydromonas lata</name>
    <dbReference type="NCBI Taxonomy" id="45677"/>
    <lineage>
        <taxon>Bacteria</taxon>
        <taxon>Pseudomonadati</taxon>
        <taxon>Pseudomonadota</taxon>
        <taxon>Betaproteobacteria</taxon>
        <taxon>Burkholderiales</taxon>
        <taxon>Sphaerotilaceae</taxon>
        <taxon>Azohydromonas</taxon>
    </lineage>
</organism>
<dbReference type="Pfam" id="PF02518">
    <property type="entry name" value="HATPase_c"/>
    <property type="match status" value="1"/>
</dbReference>
<feature type="domain" description="Histidine kinase" evidence="11">
    <location>
        <begin position="248"/>
        <end position="460"/>
    </location>
</feature>
<comment type="caution">
    <text evidence="12">The sequence shown here is derived from an EMBL/GenBank/DDBJ whole genome shotgun (WGS) entry which is preliminary data.</text>
</comment>
<keyword evidence="13" id="KW-1185">Reference proteome</keyword>
<name>A0ABU5IQY5_9BURK</name>
<feature type="transmembrane region" description="Helical" evidence="10">
    <location>
        <begin position="15"/>
        <end position="38"/>
    </location>
</feature>
<accession>A0ABU5IQY5</accession>
<evidence type="ECO:0000256" key="7">
    <source>
        <dbReference type="ARBA" id="ARBA00022777"/>
    </source>
</evidence>
<evidence type="ECO:0000256" key="1">
    <source>
        <dbReference type="ARBA" id="ARBA00000085"/>
    </source>
</evidence>
<evidence type="ECO:0000256" key="8">
    <source>
        <dbReference type="ARBA" id="ARBA00022989"/>
    </source>
</evidence>
<dbReference type="InterPro" id="IPR003594">
    <property type="entry name" value="HATPase_dom"/>
</dbReference>
<feature type="transmembrane region" description="Helical" evidence="10">
    <location>
        <begin position="164"/>
        <end position="187"/>
    </location>
</feature>
<keyword evidence="9 10" id="KW-0472">Membrane</keyword>